<feature type="domain" description="Calcineurin-like phosphoesterase" evidence="11">
    <location>
        <begin position="38"/>
        <end position="235"/>
    </location>
</feature>
<evidence type="ECO:0000256" key="10">
    <source>
        <dbReference type="SAM" id="SignalP"/>
    </source>
</evidence>
<dbReference type="InterPro" id="IPR029052">
    <property type="entry name" value="Metallo-depent_PP-like"/>
</dbReference>
<evidence type="ECO:0000256" key="2">
    <source>
        <dbReference type="ARBA" id="ARBA00017804"/>
    </source>
</evidence>
<evidence type="ECO:0000313" key="13">
    <source>
        <dbReference type="Proteomes" id="UP001158576"/>
    </source>
</evidence>
<keyword evidence="13" id="KW-1185">Reference proteome</keyword>
<name>A0ABN7SY78_OIKDI</name>
<comment type="subcellular location">
    <subcellularLocation>
        <location evidence="1">Membrane</location>
        <topology evidence="1">Multi-pass membrane protein</topology>
    </subcellularLocation>
</comment>
<dbReference type="SUPFAM" id="SSF56300">
    <property type="entry name" value="Metallo-dependent phosphatases"/>
    <property type="match status" value="1"/>
</dbReference>
<dbReference type="EMBL" id="OU015566">
    <property type="protein sequence ID" value="CAG5106081.1"/>
    <property type="molecule type" value="Genomic_DNA"/>
</dbReference>
<gene>
    <name evidence="12" type="ORF">OKIOD_LOCUS11439</name>
</gene>
<keyword evidence="5 9" id="KW-1133">Transmembrane helix</keyword>
<keyword evidence="3" id="KW-0337">GPI-anchor biosynthesis</keyword>
<evidence type="ECO:0000256" key="4">
    <source>
        <dbReference type="ARBA" id="ARBA00022692"/>
    </source>
</evidence>
<evidence type="ECO:0000313" key="12">
    <source>
        <dbReference type="EMBL" id="CAG5106081.1"/>
    </source>
</evidence>
<evidence type="ECO:0000256" key="3">
    <source>
        <dbReference type="ARBA" id="ARBA00022502"/>
    </source>
</evidence>
<feature type="transmembrane region" description="Helical" evidence="9">
    <location>
        <begin position="305"/>
        <end position="322"/>
    </location>
</feature>
<keyword evidence="4 9" id="KW-0812">Transmembrane</keyword>
<dbReference type="Pfam" id="PF00149">
    <property type="entry name" value="Metallophos"/>
    <property type="match status" value="1"/>
</dbReference>
<reference evidence="12 13" key="1">
    <citation type="submission" date="2021-04" db="EMBL/GenBank/DDBJ databases">
        <authorList>
            <person name="Bliznina A."/>
        </authorList>
    </citation>
    <scope>NUCLEOTIDE SEQUENCE [LARGE SCALE GENOMIC DNA]</scope>
</reference>
<dbReference type="InterPro" id="IPR004843">
    <property type="entry name" value="Calcineurin-like_PHP"/>
</dbReference>
<sequence>MLLILFIFFYCEFFCYKLLSHVSWPRIPEINPKAVRMLLVSDPQLPGHMSNPTSITAAISRSDIDRYIKSTYHEALHYTQPDVIIFLGDLLDEGSVAGEHEFKSYVKRFYNVFDIKKHHEERHHIFVPGDNDIGGEGWDRATPEKIERFEYAFHAPIEDEEVFKFITFDKANIMPGAKSQLKHAQPQNRGEAYQQTVKILLSHFPLTEPDARRPQGDEIVRNFSPNLIFSGHEHQSFFLHDGNKQKFEMQKGYVNLNILDHQSEKEMVLPSCNYKMGAAGFGFAVLEQNGAMFYSILWLPPRSKVLLMYLIFIPVILVLINLDKTFRNQSFFSWLMEGAIEAKDEITKKSVFTKRAQRKFRD</sequence>
<dbReference type="Gene3D" id="3.60.21.10">
    <property type="match status" value="1"/>
</dbReference>
<evidence type="ECO:0000256" key="1">
    <source>
        <dbReference type="ARBA" id="ARBA00004141"/>
    </source>
</evidence>
<evidence type="ECO:0000256" key="9">
    <source>
        <dbReference type="SAM" id="Phobius"/>
    </source>
</evidence>
<comment type="function">
    <text evidence="8">Metallophosphoesterase that catalyzes the removal of a side-chain ethanolamine-phosphate (EtNP) from the second mannose of the GPI-anchor protein intermediate. Participates in the glycan remodeling steps of GPI-anchor maturation to allow an efficient transport of GPI-anchor proteins from the endoplasmic reticulum to the Golgi.</text>
</comment>
<proteinExistence type="predicted"/>
<dbReference type="PANTHER" id="PTHR13315:SF4">
    <property type="entry name" value="METALLOPHOSPHOESTERASE, ISOFORM E"/>
    <property type="match status" value="1"/>
</dbReference>
<keyword evidence="6 9" id="KW-0472">Membrane</keyword>
<evidence type="ECO:0000256" key="7">
    <source>
        <dbReference type="ARBA" id="ARBA00032172"/>
    </source>
</evidence>
<organism evidence="12 13">
    <name type="scientific">Oikopleura dioica</name>
    <name type="common">Tunicate</name>
    <dbReference type="NCBI Taxonomy" id="34765"/>
    <lineage>
        <taxon>Eukaryota</taxon>
        <taxon>Metazoa</taxon>
        <taxon>Chordata</taxon>
        <taxon>Tunicata</taxon>
        <taxon>Appendicularia</taxon>
        <taxon>Copelata</taxon>
        <taxon>Oikopleuridae</taxon>
        <taxon>Oikopleura</taxon>
    </lineage>
</organism>
<dbReference type="Proteomes" id="UP001158576">
    <property type="component" value="Chromosome 1"/>
</dbReference>
<feature type="chain" id="PRO_5046257557" description="Metallophosphoesterase 1" evidence="10">
    <location>
        <begin position="21"/>
        <end position="362"/>
    </location>
</feature>
<evidence type="ECO:0000259" key="11">
    <source>
        <dbReference type="Pfam" id="PF00149"/>
    </source>
</evidence>
<protein>
    <recommendedName>
        <fullName evidence="2">Metallophosphoesterase 1</fullName>
    </recommendedName>
    <alternativeName>
        <fullName evidence="7">Post-GPI attachment to proteins factor 5</fullName>
    </alternativeName>
</protein>
<keyword evidence="10" id="KW-0732">Signal</keyword>
<feature type="signal peptide" evidence="10">
    <location>
        <begin position="1"/>
        <end position="20"/>
    </location>
</feature>
<accession>A0ABN7SY78</accession>
<evidence type="ECO:0000256" key="6">
    <source>
        <dbReference type="ARBA" id="ARBA00023136"/>
    </source>
</evidence>
<dbReference type="PANTHER" id="PTHR13315">
    <property type="entry name" value="METALLO PHOSPHOESTERASE RELATED"/>
    <property type="match status" value="1"/>
</dbReference>
<evidence type="ECO:0000256" key="8">
    <source>
        <dbReference type="ARBA" id="ARBA00093373"/>
    </source>
</evidence>
<dbReference type="InterPro" id="IPR033308">
    <property type="entry name" value="PGAP5/Cdc1/Ted1"/>
</dbReference>
<evidence type="ECO:0000256" key="5">
    <source>
        <dbReference type="ARBA" id="ARBA00022989"/>
    </source>
</evidence>